<evidence type="ECO:0000256" key="2">
    <source>
        <dbReference type="SAM" id="MobiDB-lite"/>
    </source>
</evidence>
<name>A0A1H2ZUL1_9RHOB</name>
<reference evidence="4 5" key="1">
    <citation type="submission" date="2016-10" db="EMBL/GenBank/DDBJ databases">
        <authorList>
            <person name="de Groot N.N."/>
        </authorList>
    </citation>
    <scope>NUCLEOTIDE SEQUENCE [LARGE SCALE GENOMIC DNA]</scope>
    <source>
        <strain evidence="4 5">CGMCC 1.8894</strain>
    </source>
</reference>
<keyword evidence="1" id="KW-0201">Cytochrome c-type biogenesis</keyword>
<keyword evidence="3" id="KW-0472">Membrane</keyword>
<dbReference type="EMBL" id="FNOM01000006">
    <property type="protein sequence ID" value="SDX20594.1"/>
    <property type="molecule type" value="Genomic_DNA"/>
</dbReference>
<dbReference type="Gene3D" id="1.25.40.10">
    <property type="entry name" value="Tetratricopeptide repeat domain"/>
    <property type="match status" value="1"/>
</dbReference>
<feature type="transmembrane region" description="Helical" evidence="3">
    <location>
        <begin position="6"/>
        <end position="23"/>
    </location>
</feature>
<evidence type="ECO:0000256" key="3">
    <source>
        <dbReference type="SAM" id="Phobius"/>
    </source>
</evidence>
<feature type="transmembrane region" description="Helical" evidence="3">
    <location>
        <begin position="95"/>
        <end position="112"/>
    </location>
</feature>
<dbReference type="SUPFAM" id="SSF48452">
    <property type="entry name" value="TPR-like"/>
    <property type="match status" value="1"/>
</dbReference>
<dbReference type="STRING" id="564137.SAMN04488238_10660"/>
<evidence type="ECO:0000313" key="4">
    <source>
        <dbReference type="EMBL" id="SDX20594.1"/>
    </source>
</evidence>
<evidence type="ECO:0000256" key="1">
    <source>
        <dbReference type="ARBA" id="ARBA00022748"/>
    </source>
</evidence>
<organism evidence="4 5">
    <name type="scientific">Roseicitreum antarcticum</name>
    <dbReference type="NCBI Taxonomy" id="564137"/>
    <lineage>
        <taxon>Bacteria</taxon>
        <taxon>Pseudomonadati</taxon>
        <taxon>Pseudomonadota</taxon>
        <taxon>Alphaproteobacteria</taxon>
        <taxon>Rhodobacterales</taxon>
        <taxon>Paracoccaceae</taxon>
        <taxon>Roseicitreum</taxon>
    </lineage>
</organism>
<dbReference type="InterPro" id="IPR017560">
    <property type="entry name" value="Cyt_c_biogenesis_CcmI"/>
</dbReference>
<feature type="compositionally biased region" description="Low complexity" evidence="2">
    <location>
        <begin position="322"/>
        <end position="334"/>
    </location>
</feature>
<protein>
    <submittedName>
        <fullName evidence="4">Cytochrome c-type biogenesis protein CcmH</fullName>
    </submittedName>
</protein>
<dbReference type="Proteomes" id="UP000198539">
    <property type="component" value="Unassembled WGS sequence"/>
</dbReference>
<dbReference type="OrthoDB" id="9815847at2"/>
<dbReference type="RefSeq" id="WP_092889422.1">
    <property type="nucleotide sequence ID" value="NZ_CP061498.1"/>
</dbReference>
<keyword evidence="3" id="KW-0812">Transmembrane</keyword>
<accession>A0A1H2ZUL1</accession>
<dbReference type="GO" id="GO:0017004">
    <property type="term" value="P:cytochrome complex assembly"/>
    <property type="evidence" value="ECO:0007669"/>
    <property type="project" value="UniProtKB-KW"/>
</dbReference>
<sequence length="429" mass="45590">MIFWLSVGVISVMVAIVLVLTVLRGRQGAPEGTAAREIGIYRDQLREVEKDLARGIITDAEAERLRTEVQRRLLEADRGVVRAEGRGASPRSMQLLAVAVVVGLVPLALWTYQSVGAQGFPDQPLAERLADARAIRENRPSQTEMEAQMAGGPVTAPTLEAPSGGAELEQLLAQLRSALENRPDDLQGHVLLAQNEASLGNFAAAARAQETVIQLLGDRVRADEHAVLAEYLILAAGGGVSLQAEGALERALRLDPNNALALYYSGIMFAQTGREDVTFQIWSRLHDISPGDAPWMPVIRDALPQLAQIAGQRYTLPPLPAPAGSGAAGQGAPRPNTPGPNADDIEAARDMAPEDQAAMIEGMVDRLATRLANTGGSAEEWARLIGALGVLGDTGRARAIWTEAQGIFATRDGELALIREAARSAGVAE</sequence>
<feature type="region of interest" description="Disordered" evidence="2">
    <location>
        <begin position="320"/>
        <end position="343"/>
    </location>
</feature>
<proteinExistence type="predicted"/>
<dbReference type="NCBIfam" id="TIGR03142">
    <property type="entry name" value="cytochro_ccmI"/>
    <property type="match status" value="1"/>
</dbReference>
<dbReference type="AlphaFoldDB" id="A0A1H2ZUL1"/>
<keyword evidence="3" id="KW-1133">Transmembrane helix</keyword>
<evidence type="ECO:0000313" key="5">
    <source>
        <dbReference type="Proteomes" id="UP000198539"/>
    </source>
</evidence>
<gene>
    <name evidence="4" type="ORF">SAMN04488238_10660</name>
</gene>
<dbReference type="InterPro" id="IPR011990">
    <property type="entry name" value="TPR-like_helical_dom_sf"/>
</dbReference>
<keyword evidence="5" id="KW-1185">Reference proteome</keyword>